<dbReference type="EMBL" id="JANPWB010000008">
    <property type="protein sequence ID" value="KAJ1165543.1"/>
    <property type="molecule type" value="Genomic_DNA"/>
</dbReference>
<feature type="region of interest" description="Disordered" evidence="2">
    <location>
        <begin position="140"/>
        <end position="181"/>
    </location>
</feature>
<dbReference type="Gene3D" id="3.30.70.1820">
    <property type="entry name" value="L1 transposable element, RRM domain"/>
    <property type="match status" value="1"/>
</dbReference>
<accession>A0AAV7SNA5</accession>
<evidence type="ECO:0000256" key="2">
    <source>
        <dbReference type="SAM" id="MobiDB-lite"/>
    </source>
</evidence>
<evidence type="ECO:0000313" key="4">
    <source>
        <dbReference type="Proteomes" id="UP001066276"/>
    </source>
</evidence>
<keyword evidence="1" id="KW-0175">Coiled coil</keyword>
<organism evidence="3 4">
    <name type="scientific">Pleurodeles waltl</name>
    <name type="common">Iberian ribbed newt</name>
    <dbReference type="NCBI Taxonomy" id="8319"/>
    <lineage>
        <taxon>Eukaryota</taxon>
        <taxon>Metazoa</taxon>
        <taxon>Chordata</taxon>
        <taxon>Craniata</taxon>
        <taxon>Vertebrata</taxon>
        <taxon>Euteleostomi</taxon>
        <taxon>Amphibia</taxon>
        <taxon>Batrachia</taxon>
        <taxon>Caudata</taxon>
        <taxon>Salamandroidea</taxon>
        <taxon>Salamandridae</taxon>
        <taxon>Pleurodelinae</taxon>
        <taxon>Pleurodeles</taxon>
    </lineage>
</organism>
<reference evidence="3" key="1">
    <citation type="journal article" date="2022" name="bioRxiv">
        <title>Sequencing and chromosome-scale assembly of the giantPleurodeles waltlgenome.</title>
        <authorList>
            <person name="Brown T."/>
            <person name="Elewa A."/>
            <person name="Iarovenko S."/>
            <person name="Subramanian E."/>
            <person name="Araus A.J."/>
            <person name="Petzold A."/>
            <person name="Susuki M."/>
            <person name="Suzuki K.-i.T."/>
            <person name="Hayashi T."/>
            <person name="Toyoda A."/>
            <person name="Oliveira C."/>
            <person name="Osipova E."/>
            <person name="Leigh N.D."/>
            <person name="Simon A."/>
            <person name="Yun M.H."/>
        </authorList>
    </citation>
    <scope>NUCLEOTIDE SEQUENCE</scope>
    <source>
        <strain evidence="3">20211129_DDA</strain>
        <tissue evidence="3">Liver</tissue>
    </source>
</reference>
<dbReference type="InterPro" id="IPR004244">
    <property type="entry name" value="Transposase_22"/>
</dbReference>
<name>A0AAV7SNA5_PLEWA</name>
<comment type="caution">
    <text evidence="3">The sequence shown here is derived from an EMBL/GenBank/DDBJ whole genome shotgun (WGS) entry which is preliminary data.</text>
</comment>
<dbReference type="Proteomes" id="UP001066276">
    <property type="component" value="Chromosome 4_2"/>
</dbReference>
<evidence type="ECO:0000313" key="3">
    <source>
        <dbReference type="EMBL" id="KAJ1165543.1"/>
    </source>
</evidence>
<evidence type="ECO:0000256" key="1">
    <source>
        <dbReference type="SAM" id="Coils"/>
    </source>
</evidence>
<sequence>MDNPSVAVVADQLATIEMVDAEGPPPQEEAGRQSDVLDVAALEKQVAGSQVEQRKNFQDDMILPQVDVGGQQQPQQKCLGSNRESSHLAGISLLKQGPMMLRDNETMQGDKFFSLSDHSSWSSNEHLDLEADKTSSEFDSEVSSLALGKETHESSKNATVRKKQRKRSEQVGPNKHSINSLDTKGLQGLQWEYSKDDLTLYDNVEKQPNPVSLETIYQSIMEHREESKSESRRTQLACRKMQIQIRWVAKTCSEFATRMEEVETRISHLEDEAGSHQVTREAMEKQLEDTQWKLTDLEDRLRRNNLRVLGIPEGLEGSDTHSFMVALFKEAFPDLHQWDWDREIQRAHRFPFSRAGSNSVGRSGRPRAMLIFLLNFPARQAIYDRA</sequence>
<keyword evidence="4" id="KW-1185">Reference proteome</keyword>
<feature type="coiled-coil region" evidence="1">
    <location>
        <begin position="252"/>
        <end position="300"/>
    </location>
</feature>
<protein>
    <submittedName>
        <fullName evidence="3">Uncharacterized protein</fullName>
    </submittedName>
</protein>
<gene>
    <name evidence="3" type="ORF">NDU88_005965</name>
</gene>
<dbReference type="AlphaFoldDB" id="A0AAV7SNA5"/>
<dbReference type="PANTHER" id="PTHR11505">
    <property type="entry name" value="L1 TRANSPOSABLE ELEMENT-RELATED"/>
    <property type="match status" value="1"/>
</dbReference>
<proteinExistence type="predicted"/>